<protein>
    <submittedName>
        <fullName evidence="1">Uncharacterized protein</fullName>
    </submittedName>
</protein>
<evidence type="ECO:0000313" key="1">
    <source>
        <dbReference type="EMBL" id="KRX20069.1"/>
    </source>
</evidence>
<dbReference type="Proteomes" id="UP000054630">
    <property type="component" value="Unassembled WGS sequence"/>
</dbReference>
<gene>
    <name evidence="1" type="ORF">T07_1482</name>
</gene>
<name>A0A0V0S0S7_9BILA</name>
<dbReference type="AlphaFoldDB" id="A0A0V0S0S7"/>
<accession>A0A0V0S0S7</accession>
<keyword evidence="2" id="KW-1185">Reference proteome</keyword>
<comment type="caution">
    <text evidence="1">The sequence shown here is derived from an EMBL/GenBank/DDBJ whole genome shotgun (WGS) entry which is preliminary data.</text>
</comment>
<dbReference type="EMBL" id="JYDL01000052">
    <property type="protein sequence ID" value="KRX20069.1"/>
    <property type="molecule type" value="Genomic_DNA"/>
</dbReference>
<reference evidence="1 2" key="1">
    <citation type="submission" date="2015-01" db="EMBL/GenBank/DDBJ databases">
        <title>Evolution of Trichinella species and genotypes.</title>
        <authorList>
            <person name="Korhonen P.K."/>
            <person name="Edoardo P."/>
            <person name="Giuseppe L.R."/>
            <person name="Gasser R.B."/>
        </authorList>
    </citation>
    <scope>NUCLEOTIDE SEQUENCE [LARGE SCALE GENOMIC DNA]</scope>
    <source>
        <strain evidence="1">ISS37</strain>
    </source>
</reference>
<sequence length="235" mass="24927">MQAFCSTTSTSVSGHTPITLNLGSEVTLSSTSTPPGCCSGIEALALKMLVTGMSSVSVCQYVHTCLEQKLSGAPLSNTKLKCCPFSCTGCKIGPAFWIVFIHNLKWTLQDMSDICRLLLPQASSSNVTSAFVEAALDILESAFVCSVSSIAAPTINICRKQKTGTLLCPPNYTSASRPLFLNNAFNTGSLFAEQINQVRNVSSWGSVTDAKSHAAESSRIQAPSHRACAAYLTKT</sequence>
<organism evidence="1 2">
    <name type="scientific">Trichinella nelsoni</name>
    <dbReference type="NCBI Taxonomy" id="6336"/>
    <lineage>
        <taxon>Eukaryota</taxon>
        <taxon>Metazoa</taxon>
        <taxon>Ecdysozoa</taxon>
        <taxon>Nematoda</taxon>
        <taxon>Enoplea</taxon>
        <taxon>Dorylaimia</taxon>
        <taxon>Trichinellida</taxon>
        <taxon>Trichinellidae</taxon>
        <taxon>Trichinella</taxon>
    </lineage>
</organism>
<evidence type="ECO:0000313" key="2">
    <source>
        <dbReference type="Proteomes" id="UP000054630"/>
    </source>
</evidence>
<proteinExistence type="predicted"/>